<evidence type="ECO:0000256" key="1">
    <source>
        <dbReference type="SAM" id="SignalP"/>
    </source>
</evidence>
<reference evidence="3" key="1">
    <citation type="submission" date="2016-01" db="EMBL/GenBank/DDBJ databases">
        <authorList>
            <person name="Mcilroy J.S."/>
            <person name="Karst M S."/>
            <person name="Albertsen M."/>
        </authorList>
    </citation>
    <scope>NUCLEOTIDE SEQUENCE</scope>
    <source>
        <strain evidence="3">Cfx-K</strain>
    </source>
</reference>
<feature type="signal peptide" evidence="1">
    <location>
        <begin position="1"/>
        <end position="42"/>
    </location>
</feature>
<dbReference type="InterPro" id="IPR052278">
    <property type="entry name" value="Chordin-like_regulators"/>
</dbReference>
<feature type="domain" description="CHRD" evidence="2">
    <location>
        <begin position="899"/>
        <end position="1018"/>
    </location>
</feature>
<dbReference type="PROSITE" id="PS50933">
    <property type="entry name" value="CHRD"/>
    <property type="match status" value="4"/>
</dbReference>
<dbReference type="SUPFAM" id="SSF63829">
    <property type="entry name" value="Calcium-dependent phosphotriesterase"/>
    <property type="match status" value="2"/>
</dbReference>
<sequence>MQQTESMPRHRRPHLVSSRLVSLTLLAALVALFLLALAPAQAAPTTQAAPAAAADWTVVADGLANPRHLTFGPDGALYVAEAGAGGDGICITGPEGDPICYGASGAVTQIEFDAAMAPTGQSQLITGLPSLGVEGTGNNAAGVNGLAFNGDDLYLVTGLGANPNLRDPGGALETVGANFAQLMAAGPGDSFTNWVDVGDYELAENPAEDQIDTNPFDLTRISGGYLVVDAGGNSLLQVTDGGVISTVATFPARMVEAPTGGMMPMDAVPTSVTVGPDGAYYVTQLTGFPFPRGGANVWRVEPGSEPTIYAGGFTNILDAAFAADGSLYVLEMFRNSMLSGDPTGAITRVWPDGRRAVVAREGLITPTGLTIGPDHALYVSNFGTSATAGQVVRIPTAVSEATQFSAWLSGDAETPPVETPASGVARFTLAEGGLLSYEIAVRAIGAAEPITAAHIHEGAPGEAGPPIFTLFPQNDDDFDPENPLIGMVDLTDEQVATLLAGNYYVNVHTGDFPAGEIRGQIYPAHTTAWSAMLSGANEVPHVHSPATGQAYVTLSADMSTLYYRVLVADIHGVTMAHFHEAPAGENGPVVFPIFTGGPPPFDAHNPVSGMVADLDITVVAALAAGDHYVNVHTTAHPGGEIRGQVGMATPRAAYHALLSGAEEVPPVDSDGLGVGRYWLSPDLSTLDFYLAVDAIDNLTAAHLHTGWVGMNGPVAIPLYAGGGSFAPGSPVSGLAMLSPQQVLDLWTGYYYTNVHSSDVPSGEIRGQTEGASLFGAGLNGNNEVPPNGSAGTGRAVLALSDDATSLYWRVMVSDLEHITAAHIHKGLPGENGPPVITLFAGSPPPFDEQNPISGSAMVSDANIFDMLAGRYYVNVHTSHLPDGEIRGQVGARTPQTMFSAHLDGAQEVGPVDTEASGEGHFTLDPRRNVLHHFVSISDIDNVTAAHIHKGPVGVNGPVVFPLYLGGPLPFGPDNPIGGGHALGAENLVDLLTAFYYVNVHTTDHPSGEIRGQIMADAYMAHLPALVND</sequence>
<feature type="chain" id="PRO_5007820689" description="CHRD domain-containing protein" evidence="1">
    <location>
        <begin position="43"/>
        <end position="1028"/>
    </location>
</feature>
<keyword evidence="1" id="KW-0732">Signal</keyword>
<protein>
    <recommendedName>
        <fullName evidence="2">CHRD domain-containing protein</fullName>
    </recommendedName>
</protein>
<dbReference type="InterPro" id="IPR010895">
    <property type="entry name" value="CHRD"/>
</dbReference>
<evidence type="ECO:0000313" key="4">
    <source>
        <dbReference type="Proteomes" id="UP000215027"/>
    </source>
</evidence>
<feature type="domain" description="CHRD" evidence="2">
    <location>
        <begin position="770"/>
        <end position="894"/>
    </location>
</feature>
<dbReference type="SMART" id="SM00754">
    <property type="entry name" value="CHRD"/>
    <property type="match status" value="5"/>
</dbReference>
<name>A0A160T748_9CHLR</name>
<dbReference type="OrthoDB" id="241638at2"/>
<dbReference type="InterPro" id="IPR048031">
    <property type="entry name" value="ScyD/ScyE-like"/>
</dbReference>
<feature type="domain" description="CHRD" evidence="2">
    <location>
        <begin position="400"/>
        <end position="524"/>
    </location>
</feature>
<accession>A0A160T748</accession>
<dbReference type="Proteomes" id="UP000215027">
    <property type="component" value="Chromosome II"/>
</dbReference>
<dbReference type="NCBIfam" id="NF033206">
    <property type="entry name" value="ScyE_fam"/>
    <property type="match status" value="1"/>
</dbReference>
<dbReference type="AlphaFoldDB" id="A0A160T748"/>
<proteinExistence type="predicted"/>
<dbReference type="EMBL" id="LN890656">
    <property type="protein sequence ID" value="CUS06246.1"/>
    <property type="molecule type" value="Genomic_DNA"/>
</dbReference>
<dbReference type="PANTHER" id="PTHR46526">
    <property type="entry name" value="CHORDIN"/>
    <property type="match status" value="1"/>
</dbReference>
<dbReference type="KEGG" id="pbf:CFX0092_B0712"/>
<organism evidence="3 4">
    <name type="scientific">Candidatus Promineifilum breve</name>
    <dbReference type="NCBI Taxonomy" id="1806508"/>
    <lineage>
        <taxon>Bacteria</taxon>
        <taxon>Bacillati</taxon>
        <taxon>Chloroflexota</taxon>
        <taxon>Ardenticatenia</taxon>
        <taxon>Candidatus Promineifilales</taxon>
        <taxon>Candidatus Promineifilaceae</taxon>
        <taxon>Candidatus Promineifilum</taxon>
    </lineage>
</organism>
<gene>
    <name evidence="3" type="ORF">CFX0092_B0712</name>
</gene>
<dbReference type="Gene3D" id="2.120.10.30">
    <property type="entry name" value="TolB, C-terminal domain"/>
    <property type="match status" value="1"/>
</dbReference>
<evidence type="ECO:0000313" key="3">
    <source>
        <dbReference type="EMBL" id="CUS06246.1"/>
    </source>
</evidence>
<feature type="domain" description="CHRD" evidence="2">
    <location>
        <begin position="525"/>
        <end position="650"/>
    </location>
</feature>
<keyword evidence="4" id="KW-1185">Reference proteome</keyword>
<dbReference type="RefSeq" id="WP_095045547.1">
    <property type="nucleotide sequence ID" value="NZ_LN890656.1"/>
</dbReference>
<dbReference type="GO" id="GO:0036122">
    <property type="term" value="F:BMP binding"/>
    <property type="evidence" value="ECO:0007669"/>
    <property type="project" value="TreeGrafter"/>
</dbReference>
<dbReference type="PANTHER" id="PTHR46526:SF1">
    <property type="entry name" value="CHORDIN"/>
    <property type="match status" value="1"/>
</dbReference>
<dbReference type="GO" id="GO:0005615">
    <property type="term" value="C:extracellular space"/>
    <property type="evidence" value="ECO:0007669"/>
    <property type="project" value="TreeGrafter"/>
</dbReference>
<dbReference type="Pfam" id="PF07452">
    <property type="entry name" value="CHRD"/>
    <property type="match status" value="5"/>
</dbReference>
<evidence type="ECO:0000259" key="2">
    <source>
        <dbReference type="PROSITE" id="PS50933"/>
    </source>
</evidence>
<dbReference type="InterPro" id="IPR011042">
    <property type="entry name" value="6-blade_b-propeller_TolB-like"/>
</dbReference>